<feature type="region of interest" description="Disordered" evidence="1">
    <location>
        <begin position="1"/>
        <end position="33"/>
    </location>
</feature>
<accession>A0A7S2C739</accession>
<evidence type="ECO:0000256" key="1">
    <source>
        <dbReference type="SAM" id="MobiDB-lite"/>
    </source>
</evidence>
<gene>
    <name evidence="2" type="ORF">FPAR1323_LOCUS9071</name>
</gene>
<organism evidence="2">
    <name type="scientific">Florenciella parvula</name>
    <dbReference type="NCBI Taxonomy" id="236787"/>
    <lineage>
        <taxon>Eukaryota</taxon>
        <taxon>Sar</taxon>
        <taxon>Stramenopiles</taxon>
        <taxon>Ochrophyta</taxon>
        <taxon>Dictyochophyceae</taxon>
        <taxon>Florenciellales</taxon>
        <taxon>Florenciella</taxon>
    </lineage>
</organism>
<reference evidence="2" key="1">
    <citation type="submission" date="2021-01" db="EMBL/GenBank/DDBJ databases">
        <authorList>
            <person name="Corre E."/>
            <person name="Pelletier E."/>
            <person name="Niang G."/>
            <person name="Scheremetjew M."/>
            <person name="Finn R."/>
            <person name="Kale V."/>
            <person name="Holt S."/>
            <person name="Cochrane G."/>
            <person name="Meng A."/>
            <person name="Brown T."/>
            <person name="Cohen L."/>
        </authorList>
    </citation>
    <scope>NUCLEOTIDE SEQUENCE</scope>
    <source>
        <strain evidence="2">RCC1693</strain>
    </source>
</reference>
<protein>
    <submittedName>
        <fullName evidence="2">Uncharacterized protein</fullName>
    </submittedName>
</protein>
<proteinExistence type="predicted"/>
<dbReference type="EMBL" id="HBGT01017018">
    <property type="protein sequence ID" value="CAD9417475.1"/>
    <property type="molecule type" value="Transcribed_RNA"/>
</dbReference>
<evidence type="ECO:0000313" key="2">
    <source>
        <dbReference type="EMBL" id="CAD9417475.1"/>
    </source>
</evidence>
<name>A0A7S2C739_9STRA</name>
<dbReference type="AlphaFoldDB" id="A0A7S2C739"/>
<sequence>MSKAHEDPAWAKSTSEKMAKMTKQESHKHFKSMTKEEKIAYNEHQYQSYYDLHAKLSKRTPEAQAEYWKKVDPTGNQKKQFDAIIAKRPPPAAKNTEQESALIHKLDVAEEVSSHLRPWWLGCCPCVGGN</sequence>